<dbReference type="Proteomes" id="UP000823749">
    <property type="component" value="Chromosome 12"/>
</dbReference>
<dbReference type="Gene3D" id="3.20.20.80">
    <property type="entry name" value="Glycosidases"/>
    <property type="match status" value="1"/>
</dbReference>
<evidence type="ECO:0000256" key="10">
    <source>
        <dbReference type="ARBA" id="ARBA00055929"/>
    </source>
</evidence>
<dbReference type="FunFam" id="3.20.20.80:FF:000023">
    <property type="entry name" value="heparanase-like protein 3"/>
    <property type="match status" value="1"/>
</dbReference>
<comment type="caution">
    <text evidence="12">The sequence shown here is derived from an EMBL/GenBank/DDBJ whole genome shotgun (WGS) entry which is preliminary data.</text>
</comment>
<evidence type="ECO:0000256" key="3">
    <source>
        <dbReference type="ARBA" id="ARBA00022525"/>
    </source>
</evidence>
<evidence type="ECO:0000256" key="6">
    <source>
        <dbReference type="ARBA" id="ARBA00023136"/>
    </source>
</evidence>
<evidence type="ECO:0000256" key="11">
    <source>
        <dbReference type="SAM" id="SignalP"/>
    </source>
</evidence>
<evidence type="ECO:0000256" key="9">
    <source>
        <dbReference type="ARBA" id="ARBA00023765"/>
    </source>
</evidence>
<dbReference type="GO" id="GO:0004566">
    <property type="term" value="F:beta-glucuronidase activity"/>
    <property type="evidence" value="ECO:0007669"/>
    <property type="project" value="TreeGrafter"/>
</dbReference>
<accession>A0AAV6I3Y6</accession>
<dbReference type="EMBL" id="JACTNZ010000012">
    <property type="protein sequence ID" value="KAG5522440.1"/>
    <property type="molecule type" value="Genomic_DNA"/>
</dbReference>
<dbReference type="PANTHER" id="PTHR14363:SF13">
    <property type="entry name" value="OS07G0598400 PROTEIN"/>
    <property type="match status" value="1"/>
</dbReference>
<evidence type="ECO:0000256" key="8">
    <source>
        <dbReference type="ARBA" id="ARBA00023228"/>
    </source>
</evidence>
<feature type="signal peptide" evidence="11">
    <location>
        <begin position="1"/>
        <end position="21"/>
    </location>
</feature>
<keyword evidence="6" id="KW-0472">Membrane</keyword>
<feature type="chain" id="PRO_5043786897" description="Heparanase-like protein 2" evidence="11">
    <location>
        <begin position="22"/>
        <end position="484"/>
    </location>
</feature>
<dbReference type="GO" id="GO:0009505">
    <property type="term" value="C:plant-type cell wall"/>
    <property type="evidence" value="ECO:0007669"/>
    <property type="project" value="TreeGrafter"/>
</dbReference>
<evidence type="ECO:0000256" key="4">
    <source>
        <dbReference type="ARBA" id="ARBA00022729"/>
    </source>
</evidence>
<keyword evidence="7" id="KW-0325">Glycoprotein</keyword>
<keyword evidence="13" id="KW-1185">Reference proteome</keyword>
<name>A0AAV6I3Y6_9ERIC</name>
<evidence type="ECO:0000313" key="12">
    <source>
        <dbReference type="EMBL" id="KAG5522440.1"/>
    </source>
</evidence>
<dbReference type="GO" id="GO:0005765">
    <property type="term" value="C:lysosomal membrane"/>
    <property type="evidence" value="ECO:0007669"/>
    <property type="project" value="UniProtKB-SubCell"/>
</dbReference>
<sequence length="484" mass="53242">MELKVVAVLCVLLLQIPLFLSEEVSVRVEGVTSIAKTDDNFVCATLDWWPSNKVGGSLQDQVVYKVGNLAKKCSDFKLRKDGMFGFSPGCLPMNRWDDLNNLFNETGAMVTFSVNALLGRKKAKDNESLWIGDWAPQNTRDLMAYTVSKGYKIDSYEMGNELCGEGVAARVEARQYGKDVIALKELVKELYPDPSTQPKVLGPAGFYDEKWFNEFLEATGPGVVDGLTHHIYNLGAGVDASLINKVQDPYFLDQIAQTFKDISTTIKSFGPWAGAWVGEAGGAYNSGGKDVSHTFANGFWYLDQLGMTSTFNHKVFCRQALIGGNYGLLNTTTFIPNPDYYGALLWHRLMGTTVLQTTQNSSPYLRVYSHCSKTKPGVTLLMINMSNSTAFDVSVVNDLNLYPEETKSADESQQEPREEYHLTPKDGNIQSDVLLLNGIPLVLTESNDIPAMNPKLVDAAKPINVAPDSIVFATVRGFNAPACA</sequence>
<dbReference type="InterPro" id="IPR005199">
    <property type="entry name" value="Glyco_hydro_79"/>
</dbReference>
<reference evidence="12" key="1">
    <citation type="submission" date="2020-08" db="EMBL/GenBank/DDBJ databases">
        <title>Plant Genome Project.</title>
        <authorList>
            <person name="Zhang R.-G."/>
        </authorList>
    </citation>
    <scope>NUCLEOTIDE SEQUENCE</scope>
    <source>
        <strain evidence="12">WSP0</strain>
        <tissue evidence="12">Leaf</tissue>
    </source>
</reference>
<evidence type="ECO:0000313" key="13">
    <source>
        <dbReference type="Proteomes" id="UP000823749"/>
    </source>
</evidence>
<comment type="similarity">
    <text evidence="2">Belongs to the glycosyl hydrolase 79 family.</text>
</comment>
<evidence type="ECO:0000256" key="1">
    <source>
        <dbReference type="ARBA" id="ARBA00004613"/>
    </source>
</evidence>
<evidence type="ECO:0000256" key="5">
    <source>
        <dbReference type="ARBA" id="ARBA00022801"/>
    </source>
</evidence>
<evidence type="ECO:0000256" key="2">
    <source>
        <dbReference type="ARBA" id="ARBA00009800"/>
    </source>
</evidence>
<dbReference type="GO" id="GO:0005576">
    <property type="term" value="C:extracellular region"/>
    <property type="evidence" value="ECO:0007669"/>
    <property type="project" value="UniProtKB-SubCell"/>
</dbReference>
<dbReference type="InterPro" id="IPR017853">
    <property type="entry name" value="GH"/>
</dbReference>
<keyword evidence="5" id="KW-0378">Hydrolase</keyword>
<dbReference type="AlphaFoldDB" id="A0AAV6I3Y6"/>
<keyword evidence="4 11" id="KW-0732">Signal</keyword>
<dbReference type="PANTHER" id="PTHR14363">
    <property type="entry name" value="HEPARANASE-RELATED"/>
    <property type="match status" value="1"/>
</dbReference>
<comment type="function">
    <text evidence="10">Endoglycosidase which is a cell surface and extracellular matrix-degrading enzyme. Cleaves heparan sulfate proteoglycans (HSPGs) into heparan sulfate side chains and core proteoglycans.</text>
</comment>
<proteinExistence type="inferred from homology"/>
<gene>
    <name evidence="12" type="ORF">RHGRI_034577</name>
</gene>
<organism evidence="12 13">
    <name type="scientific">Rhododendron griersonianum</name>
    <dbReference type="NCBI Taxonomy" id="479676"/>
    <lineage>
        <taxon>Eukaryota</taxon>
        <taxon>Viridiplantae</taxon>
        <taxon>Streptophyta</taxon>
        <taxon>Embryophyta</taxon>
        <taxon>Tracheophyta</taxon>
        <taxon>Spermatophyta</taxon>
        <taxon>Magnoliopsida</taxon>
        <taxon>eudicotyledons</taxon>
        <taxon>Gunneridae</taxon>
        <taxon>Pentapetalae</taxon>
        <taxon>asterids</taxon>
        <taxon>Ericales</taxon>
        <taxon>Ericaceae</taxon>
        <taxon>Ericoideae</taxon>
        <taxon>Rhodoreae</taxon>
        <taxon>Rhododendron</taxon>
    </lineage>
</organism>
<dbReference type="Pfam" id="PF03662">
    <property type="entry name" value="Glyco_hydro_79n"/>
    <property type="match status" value="1"/>
</dbReference>
<keyword evidence="8" id="KW-0458">Lysosome</keyword>
<keyword evidence="3" id="KW-0964">Secreted</keyword>
<evidence type="ECO:0000256" key="7">
    <source>
        <dbReference type="ARBA" id="ARBA00023180"/>
    </source>
</evidence>
<comment type="subcellular location">
    <subcellularLocation>
        <location evidence="9">Lysosome membrane</location>
        <topology evidence="9">Peripheral membrane protein</topology>
    </subcellularLocation>
    <subcellularLocation>
        <location evidence="1">Secreted</location>
    </subcellularLocation>
</comment>
<protein>
    <recommendedName>
        <fullName evidence="14">Heparanase-like protein 2</fullName>
    </recommendedName>
</protein>
<dbReference type="SUPFAM" id="SSF51445">
    <property type="entry name" value="(Trans)glycosidases"/>
    <property type="match status" value="1"/>
</dbReference>
<evidence type="ECO:0008006" key="14">
    <source>
        <dbReference type="Google" id="ProtNLM"/>
    </source>
</evidence>